<dbReference type="PROSITE" id="PS00678">
    <property type="entry name" value="WD_REPEATS_1"/>
    <property type="match status" value="4"/>
</dbReference>
<dbReference type="InterPro" id="IPR015943">
    <property type="entry name" value="WD40/YVTN_repeat-like_dom_sf"/>
</dbReference>
<feature type="repeat" description="WD" evidence="5">
    <location>
        <begin position="867"/>
        <end position="908"/>
    </location>
</feature>
<dbReference type="Gene3D" id="2.130.10.10">
    <property type="entry name" value="YVTN repeat-like/Quinoprotein amine dehydrogenase"/>
    <property type="match status" value="4"/>
</dbReference>
<accession>A9V8K5</accession>
<feature type="compositionally biased region" description="Low complexity" evidence="6">
    <location>
        <begin position="160"/>
        <end position="177"/>
    </location>
</feature>
<dbReference type="Pfam" id="PF00400">
    <property type="entry name" value="WD40"/>
    <property type="match status" value="7"/>
</dbReference>
<dbReference type="InterPro" id="IPR013934">
    <property type="entry name" value="Utp13_C"/>
</dbReference>
<evidence type="ECO:0000256" key="3">
    <source>
        <dbReference type="ARBA" id="ARBA00022737"/>
    </source>
</evidence>
<feature type="compositionally biased region" description="Polar residues" evidence="6">
    <location>
        <begin position="186"/>
        <end position="196"/>
    </location>
</feature>
<reference evidence="8 9" key="1">
    <citation type="journal article" date="2008" name="Nature">
        <title>The genome of the choanoflagellate Monosiga brevicollis and the origin of metazoans.</title>
        <authorList>
            <consortium name="JGI Sequencing"/>
            <person name="King N."/>
            <person name="Westbrook M.J."/>
            <person name="Young S.L."/>
            <person name="Kuo A."/>
            <person name="Abedin M."/>
            <person name="Chapman J."/>
            <person name="Fairclough S."/>
            <person name="Hellsten U."/>
            <person name="Isogai Y."/>
            <person name="Letunic I."/>
            <person name="Marr M."/>
            <person name="Pincus D."/>
            <person name="Putnam N."/>
            <person name="Rokas A."/>
            <person name="Wright K.J."/>
            <person name="Zuzow R."/>
            <person name="Dirks W."/>
            <person name="Good M."/>
            <person name="Goodstein D."/>
            <person name="Lemons D."/>
            <person name="Li W."/>
            <person name="Lyons J.B."/>
            <person name="Morris A."/>
            <person name="Nichols S."/>
            <person name="Richter D.J."/>
            <person name="Salamov A."/>
            <person name="Bork P."/>
            <person name="Lim W.A."/>
            <person name="Manning G."/>
            <person name="Miller W.T."/>
            <person name="McGinnis W."/>
            <person name="Shapiro H."/>
            <person name="Tjian R."/>
            <person name="Grigoriev I.V."/>
            <person name="Rokhsar D."/>
        </authorList>
    </citation>
    <scope>NUCLEOTIDE SEQUENCE [LARGE SCALE GENOMIC DNA]</scope>
    <source>
        <strain evidence="9">MX1 / ATCC 50154</strain>
    </source>
</reference>
<keyword evidence="4" id="KW-0539">Nucleus</keyword>
<evidence type="ECO:0000256" key="6">
    <source>
        <dbReference type="SAM" id="MobiDB-lite"/>
    </source>
</evidence>
<dbReference type="PROSITE" id="PS50082">
    <property type="entry name" value="WD_REPEATS_2"/>
    <property type="match status" value="8"/>
</dbReference>
<dbReference type="GO" id="GO:0000480">
    <property type="term" value="P:endonucleolytic cleavage in 5'-ETS of tricistronic rRNA transcript (SSU-rRNA, 5.8S rRNA, LSU-rRNA)"/>
    <property type="evidence" value="ECO:0000318"/>
    <property type="project" value="GO_Central"/>
</dbReference>
<dbReference type="PANTHER" id="PTHR19854">
    <property type="entry name" value="TRANSDUCIN BETA-LIKE 3"/>
    <property type="match status" value="1"/>
</dbReference>
<dbReference type="GO" id="GO:0034511">
    <property type="term" value="F:U3 snoRNA binding"/>
    <property type="evidence" value="ECO:0000318"/>
    <property type="project" value="GO_Central"/>
</dbReference>
<dbReference type="InterPro" id="IPR001680">
    <property type="entry name" value="WD40_rpt"/>
</dbReference>
<feature type="repeat" description="WD" evidence="5">
    <location>
        <begin position="783"/>
        <end position="824"/>
    </location>
</feature>
<dbReference type="InterPro" id="IPR020472">
    <property type="entry name" value="WD40_PAC1"/>
</dbReference>
<feature type="repeat" description="WD" evidence="5">
    <location>
        <begin position="729"/>
        <end position="764"/>
    </location>
</feature>
<protein>
    <recommendedName>
        <fullName evidence="7">U3 small nucleolar RNA-associated protein 13 C-terminal domain-containing protein</fullName>
    </recommendedName>
</protein>
<feature type="repeat" description="WD" evidence="5">
    <location>
        <begin position="909"/>
        <end position="941"/>
    </location>
</feature>
<dbReference type="SMART" id="SM00320">
    <property type="entry name" value="WD40"/>
    <property type="match status" value="9"/>
</dbReference>
<feature type="region of interest" description="Disordered" evidence="6">
    <location>
        <begin position="1102"/>
        <end position="1132"/>
    </location>
</feature>
<dbReference type="GeneID" id="5894283"/>
<dbReference type="STRING" id="81824.A9V8K5"/>
<dbReference type="AlphaFoldDB" id="A9V8K5"/>
<evidence type="ECO:0000313" key="9">
    <source>
        <dbReference type="Proteomes" id="UP000001357"/>
    </source>
</evidence>
<dbReference type="RefSeq" id="XP_001749085.1">
    <property type="nucleotide sequence ID" value="XM_001749033.1"/>
</dbReference>
<feature type="repeat" description="WD" evidence="5">
    <location>
        <begin position="507"/>
        <end position="548"/>
    </location>
</feature>
<dbReference type="InParanoid" id="A9V8K5"/>
<proteinExistence type="predicted"/>
<dbReference type="GO" id="GO:0030686">
    <property type="term" value="C:90S preribosome"/>
    <property type="evidence" value="ECO:0000318"/>
    <property type="project" value="GO_Central"/>
</dbReference>
<comment type="subcellular location">
    <subcellularLocation>
        <location evidence="1">Nucleus</location>
        <location evidence="1">Nucleolus</location>
    </subcellularLocation>
</comment>
<gene>
    <name evidence="8" type="ORF">MONBRDRAFT_33929</name>
</gene>
<dbReference type="PRINTS" id="PR00320">
    <property type="entry name" value="GPROTEINBRPT"/>
</dbReference>
<dbReference type="GO" id="GO:0005730">
    <property type="term" value="C:nucleolus"/>
    <property type="evidence" value="ECO:0000318"/>
    <property type="project" value="GO_Central"/>
</dbReference>
<dbReference type="EMBL" id="CH991568">
    <property type="protein sequence ID" value="EDQ86160.1"/>
    <property type="molecule type" value="Genomic_DNA"/>
</dbReference>
<feature type="repeat" description="WD" evidence="5">
    <location>
        <begin position="683"/>
        <end position="714"/>
    </location>
</feature>
<feature type="compositionally biased region" description="Basic residues" evidence="6">
    <location>
        <begin position="197"/>
        <end position="213"/>
    </location>
</feature>
<dbReference type="SUPFAM" id="SSF50978">
    <property type="entry name" value="WD40 repeat-like"/>
    <property type="match status" value="2"/>
</dbReference>
<dbReference type="GO" id="GO:0032040">
    <property type="term" value="C:small-subunit processome"/>
    <property type="evidence" value="ECO:0007669"/>
    <property type="project" value="InterPro"/>
</dbReference>
<dbReference type="Proteomes" id="UP000001357">
    <property type="component" value="Unassembled WGS sequence"/>
</dbReference>
<evidence type="ECO:0000256" key="4">
    <source>
        <dbReference type="ARBA" id="ARBA00023242"/>
    </source>
</evidence>
<keyword evidence="2 5" id="KW-0853">WD repeat</keyword>
<feature type="repeat" description="WD" evidence="5">
    <location>
        <begin position="825"/>
        <end position="866"/>
    </location>
</feature>
<dbReference type="FunCoup" id="A9V8K5">
    <property type="interactions" value="1168"/>
</dbReference>
<keyword evidence="3" id="KW-0677">Repeat</keyword>
<dbReference type="PROSITE" id="PS50294">
    <property type="entry name" value="WD_REPEATS_REGION"/>
    <property type="match status" value="7"/>
</dbReference>
<dbReference type="KEGG" id="mbr:MONBRDRAFT_33929"/>
<evidence type="ECO:0000256" key="1">
    <source>
        <dbReference type="ARBA" id="ARBA00004604"/>
    </source>
</evidence>
<dbReference type="Pfam" id="PF08625">
    <property type="entry name" value="Utp13"/>
    <property type="match status" value="1"/>
</dbReference>
<keyword evidence="9" id="KW-1185">Reference proteome</keyword>
<dbReference type="CDD" id="cd00200">
    <property type="entry name" value="WD40"/>
    <property type="match status" value="1"/>
</dbReference>
<dbReference type="OMA" id="HTSNKHA"/>
<feature type="region of interest" description="Disordered" evidence="6">
    <location>
        <begin position="102"/>
        <end position="238"/>
    </location>
</feature>
<sequence>MCHTNLKKDDLPIIDKEYLDCVLETFERLVCKCDRPIDMDHDVLHSKLEEFENIHEDLEKFYGRVKPEYRDFFLISRKMPIVIVFIQLRRLDETMEILKQTISREHTSNNQTSNKHTSNKHALNKHTSNKHTSNKHTSNKHTSNKHTSNNHTSNKHTSNKHALNNHTSNNHTSNNHTSNKHTRNNQTFNKYASNKHTSNKHTSNKHARNKHTSNKYASNKHTSNKHARNNHTFNNHTSSKHTFSHTYFSLLSLSLSLSLSPSSPSLSETLSLSLSLKNSLSQTLSPFCSHTRVCDSAQHTHSLSLSLTPLTHTHTNAPETRNGSAVKSPVFEIAWLQIGTMAEAAETAPVKLKTSYDPCFTPHPPGNALGLTLALMHLMCFSYKVAARAEALCTGGNLQVTEDGTSIFAICATEVNQIDTQTGRKLQSIDGDSSAVTCIALAPDGDAHQAPVLAMSFDKTSTLLATGSADATIKVWDVRQGFCTHNFKGSQGIVSWDLNESKARKVFKGHMSVVTAIQFDSTGKQLVTASRDRVMMTWDVATGQNLDTVPTFEVIEDMALVPAQNFGSDLAAVTVGEQGRLRIWDLKSGKELAAQALLPREVPSHMRQILLYNEHETAVVLTHDQQLQIFDMQTQQRTRTIMGHYDDVLDASFVQGSDNVAVVATNCPTLYAVDFATMNATPLHGHDDVVLTLAVSADGRFIASGSKDNTVRIWYPNEDTGVFEPVGVGKGHAHAVGAVAFSCKRNAFVVSTGTDTTLKRWKLDPIAQRAEGEVVELKADYTVRAHEKDVNAICVAPNDKLVATASQDKLIKLWDAATGAERQTLRGHKRGVWSIAFSPVDQLLASASGDTTVRVWALATGTCLRTLEGHSNSVLNVRFVTRGQQLISSGSDGLLQLWNLKTADCAGTFDAHEDKIWALSAADREGNAIVSGASDGTLVLWRDDTLEKEDDAKAQTEEEMQLSQELDNLMAADEHAEAFKLALRLERPRTILKLTRNLVEREQEDALRTIIADLGTEQLQLLLGFMKDWNVNSRSALLAQTLLHHVLATHDVAKLAQTPALGRTVNALIAYTERHFQRLQKLAQQSHVLDFVWRSIRSLDTDESEKRPALASDAEVAAKRPHLGGANSKRLS</sequence>
<dbReference type="InterPro" id="IPR036322">
    <property type="entry name" value="WD40_repeat_dom_sf"/>
</dbReference>
<feature type="repeat" description="WD" evidence="5">
    <location>
        <begin position="445"/>
        <end position="486"/>
    </location>
</feature>
<dbReference type="InterPro" id="IPR019775">
    <property type="entry name" value="WD40_repeat_CS"/>
</dbReference>
<dbReference type="eggNOG" id="KOG0319">
    <property type="taxonomic scope" value="Eukaryota"/>
</dbReference>
<evidence type="ECO:0000259" key="7">
    <source>
        <dbReference type="Pfam" id="PF08625"/>
    </source>
</evidence>
<evidence type="ECO:0000313" key="8">
    <source>
        <dbReference type="EMBL" id="EDQ86160.1"/>
    </source>
</evidence>
<name>A9V8K5_MONBE</name>
<feature type="compositionally biased region" description="Basic residues" evidence="6">
    <location>
        <begin position="117"/>
        <end position="144"/>
    </location>
</feature>
<dbReference type="GO" id="GO:0000472">
    <property type="term" value="P:endonucleolytic cleavage to generate mature 5'-end of SSU-rRNA from (SSU-rRNA, 5.8S rRNA, LSU-rRNA)"/>
    <property type="evidence" value="ECO:0000318"/>
    <property type="project" value="GO_Central"/>
</dbReference>
<organism evidence="8 9">
    <name type="scientific">Monosiga brevicollis</name>
    <name type="common">Choanoflagellate</name>
    <dbReference type="NCBI Taxonomy" id="81824"/>
    <lineage>
        <taxon>Eukaryota</taxon>
        <taxon>Choanoflagellata</taxon>
        <taxon>Craspedida</taxon>
        <taxon>Salpingoecidae</taxon>
        <taxon>Monosiga</taxon>
    </lineage>
</organism>
<feature type="domain" description="U3 small nucleolar RNA-associated protein 13 C-terminal" evidence="7">
    <location>
        <begin position="964"/>
        <end position="1095"/>
    </location>
</feature>
<evidence type="ECO:0000256" key="5">
    <source>
        <dbReference type="PROSITE-ProRule" id="PRU00221"/>
    </source>
</evidence>
<evidence type="ECO:0000256" key="2">
    <source>
        <dbReference type="ARBA" id="ARBA00022574"/>
    </source>
</evidence>
<dbReference type="PANTHER" id="PTHR19854:SF15">
    <property type="entry name" value="TRANSDUCIN BETA-LIKE PROTEIN 3"/>
    <property type="match status" value="1"/>
</dbReference>